<dbReference type="InterPro" id="IPR050748">
    <property type="entry name" value="Glycosyltrans_8_dom-fam"/>
</dbReference>
<dbReference type="InterPro" id="IPR002495">
    <property type="entry name" value="Glyco_trans_8"/>
</dbReference>
<gene>
    <name evidence="4" type="ORF">CPT75_03480</name>
</gene>
<reference evidence="4 5" key="1">
    <citation type="submission" date="2017-09" db="EMBL/GenBank/DDBJ databases">
        <title>High-quality draft genome sequence of Butyrivibrio fibrisolvens INBov1, isolated from cow rumen.</title>
        <authorList>
            <person name="Rodriguez Hernaez J."/>
            <person name="Rivarola M."/>
            <person name="Paniego N."/>
            <person name="Cravero S."/>
            <person name="Ceron Cucchi M."/>
            <person name="Martinez M.C."/>
        </authorList>
    </citation>
    <scope>NUCLEOTIDE SEQUENCE [LARGE SCALE GENOMIC DNA]</scope>
    <source>
        <strain evidence="4 5">INBov1</strain>
    </source>
</reference>
<dbReference type="SUPFAM" id="SSF53448">
    <property type="entry name" value="Nucleotide-diphospho-sugar transferases"/>
    <property type="match status" value="1"/>
</dbReference>
<proteinExistence type="predicted"/>
<dbReference type="PANTHER" id="PTHR13778:SF47">
    <property type="entry name" value="LIPOPOLYSACCHARIDE 1,3-GALACTOSYLTRANSFERASE"/>
    <property type="match status" value="1"/>
</dbReference>
<dbReference type="Pfam" id="PF01501">
    <property type="entry name" value="Glyco_transf_8"/>
    <property type="match status" value="1"/>
</dbReference>
<accession>A0A317FX67</accession>
<evidence type="ECO:0000256" key="2">
    <source>
        <dbReference type="ARBA" id="ARBA00022679"/>
    </source>
</evidence>
<dbReference type="RefSeq" id="WP_027203360.1">
    <property type="nucleotide sequence ID" value="NZ_CM009896.1"/>
</dbReference>
<dbReference type="CDD" id="cd04194">
    <property type="entry name" value="GT8_A4GalT_like"/>
    <property type="match status" value="1"/>
</dbReference>
<organism evidence="4 5">
    <name type="scientific">Butyrivibrio fibrisolvens</name>
    <dbReference type="NCBI Taxonomy" id="831"/>
    <lineage>
        <taxon>Bacteria</taxon>
        <taxon>Bacillati</taxon>
        <taxon>Bacillota</taxon>
        <taxon>Clostridia</taxon>
        <taxon>Lachnospirales</taxon>
        <taxon>Lachnospiraceae</taxon>
        <taxon>Butyrivibrio</taxon>
    </lineage>
</organism>
<keyword evidence="1" id="KW-0328">Glycosyltransferase</keyword>
<evidence type="ECO:0000256" key="1">
    <source>
        <dbReference type="ARBA" id="ARBA00022676"/>
    </source>
</evidence>
<keyword evidence="3" id="KW-0479">Metal-binding</keyword>
<evidence type="ECO:0000256" key="3">
    <source>
        <dbReference type="ARBA" id="ARBA00022723"/>
    </source>
</evidence>
<sequence length="347" mass="40286">MNIIYATDDNYAYLAGVSMESLFINNRSTEVIDVYILDDGISEANKNKLGLIAQNYNRKVLFIDVQTISENIKKLTSVGFSYEGKDSFTAYSRLFMDDVLPESVKKALYIDCDTLVVSSLENAYNTKMPDDCVISMVVDCTQREYVKSLDMEQDNSYYNSGIILFDIDRWRSCKCGQLLIDHLQNVRSEYPLPDQDLLNVVLGDKINKLPLKYNVQSPNFMYKTYSSICSAYGLDEKHYYSKEDWADAMNSPAIIHFSGASFIRPWYFNSNHPLKKLYLKYYKNNVYYTEASYKNSFFKSNLPTVVRYLMYLFLPSNINGIVSGHILKRWIQKQYIGENALWYQKVK</sequence>
<evidence type="ECO:0000313" key="5">
    <source>
        <dbReference type="Proteomes" id="UP000245488"/>
    </source>
</evidence>
<dbReference type="InterPro" id="IPR029044">
    <property type="entry name" value="Nucleotide-diphossugar_trans"/>
</dbReference>
<keyword evidence="2 4" id="KW-0808">Transferase</keyword>
<dbReference type="Proteomes" id="UP000245488">
    <property type="component" value="Chromosome"/>
</dbReference>
<keyword evidence="5" id="KW-1185">Reference proteome</keyword>
<dbReference type="Gene3D" id="3.90.550.10">
    <property type="entry name" value="Spore Coat Polysaccharide Biosynthesis Protein SpsA, Chain A"/>
    <property type="match status" value="1"/>
</dbReference>
<evidence type="ECO:0000313" key="4">
    <source>
        <dbReference type="EMBL" id="PWT26248.1"/>
    </source>
</evidence>
<protein>
    <submittedName>
        <fullName evidence="4">Glycosyltransferase family 8 protein</fullName>
    </submittedName>
</protein>
<dbReference type="GO" id="GO:0046872">
    <property type="term" value="F:metal ion binding"/>
    <property type="evidence" value="ECO:0007669"/>
    <property type="project" value="UniProtKB-KW"/>
</dbReference>
<name>A0A317FX67_BUTFI</name>
<comment type="caution">
    <text evidence="4">The sequence shown here is derived from an EMBL/GenBank/DDBJ whole genome shotgun (WGS) entry which is preliminary data.</text>
</comment>
<dbReference type="PANTHER" id="PTHR13778">
    <property type="entry name" value="GLYCOSYLTRANSFERASE 8 DOMAIN-CONTAINING PROTEIN"/>
    <property type="match status" value="1"/>
</dbReference>
<dbReference type="GO" id="GO:0016757">
    <property type="term" value="F:glycosyltransferase activity"/>
    <property type="evidence" value="ECO:0007669"/>
    <property type="project" value="UniProtKB-KW"/>
</dbReference>
<dbReference type="EMBL" id="NXNG01000001">
    <property type="protein sequence ID" value="PWT26248.1"/>
    <property type="molecule type" value="Genomic_DNA"/>
</dbReference>
<dbReference type="AlphaFoldDB" id="A0A317FX67"/>